<dbReference type="InterPro" id="IPR055403">
    <property type="entry name" value="ARM_KNTC1_1st"/>
</dbReference>
<feature type="transmembrane region" description="Helical" evidence="1">
    <location>
        <begin position="20"/>
        <end position="39"/>
    </location>
</feature>
<evidence type="ECO:0000259" key="2">
    <source>
        <dbReference type="Pfam" id="PF24520"/>
    </source>
</evidence>
<feature type="non-terminal residue" evidence="3">
    <location>
        <position position="604"/>
    </location>
</feature>
<organism evidence="3 4">
    <name type="scientific">Euroglyphus maynei</name>
    <name type="common">Mayne's house dust mite</name>
    <dbReference type="NCBI Taxonomy" id="6958"/>
    <lineage>
        <taxon>Eukaryota</taxon>
        <taxon>Metazoa</taxon>
        <taxon>Ecdysozoa</taxon>
        <taxon>Arthropoda</taxon>
        <taxon>Chelicerata</taxon>
        <taxon>Arachnida</taxon>
        <taxon>Acari</taxon>
        <taxon>Acariformes</taxon>
        <taxon>Sarcoptiformes</taxon>
        <taxon>Astigmata</taxon>
        <taxon>Psoroptidia</taxon>
        <taxon>Analgoidea</taxon>
        <taxon>Pyroglyphidae</taxon>
        <taxon>Pyroglyphinae</taxon>
        <taxon>Euroglyphus</taxon>
    </lineage>
</organism>
<dbReference type="Proteomes" id="UP000194236">
    <property type="component" value="Unassembled WGS sequence"/>
</dbReference>
<proteinExistence type="predicted"/>
<keyword evidence="1" id="KW-0472">Membrane</keyword>
<dbReference type="GO" id="GO:0070939">
    <property type="term" value="C:Dsl1/NZR complex"/>
    <property type="evidence" value="ECO:0007669"/>
    <property type="project" value="TreeGrafter"/>
</dbReference>
<dbReference type="Pfam" id="PF24520">
    <property type="entry name" value="ARM_KNTC1_1st"/>
    <property type="match status" value="1"/>
</dbReference>
<evidence type="ECO:0000313" key="3">
    <source>
        <dbReference type="EMBL" id="OTF70689.1"/>
    </source>
</evidence>
<sequence>MDDPTSSMIVERSENIFSRLFGRIYFISIFYLSYFIHLLQTPFRRNNDRIVDPIRPPKAIIDGLMENFEDGRLINADESVEETFIRLIKSKQYETAMRLAKKFDLEMDLIYKNMWENNEKSFQLIDECLSKITDQSWIMNQCIDCIPKQLHILRHLLQYGCHLINTSETENNVFIKTLSIHLNRLDLYEKILKSKYDNNDYIDHFDPDFFRQFRQQNPFQMAIEHAHRADIEALSVLFAQEYRTLAPHFFVILSNLPETLPPSNYKDLIELAISTLSSNDLFSNPNNDSDDFEKNFYTNDIHLMKFRTNQTIDEKYLNIWFEFRAENILDLTMLVDNSLELLRIGIDNHNLSSLENLFAELDLYSLFVYDSLPTTTTTTTIIMFEKFRQLSIDEKMNLLFNGKNGIILIRSLFEKFFEKITDYCRHKRLNVSRKELLRNFFLNIIRLDFGQCLKIFETYTMVNRTTEEIRRLKIIDDPCDLIELALDCIRSYDNVNDLDVAFKVMECLPERDQAHLLNVDDDDEWLERFNRINDEADEMAFHLSMVEFLCENNTPITVKELIEISSTSDVKQLSFVEKVINNFCKQHINNITDEWKEFFVNLKD</sequence>
<protein>
    <submittedName>
        <fullName evidence="3">Sec39-like protein</fullName>
    </submittedName>
</protein>
<dbReference type="GO" id="GO:0000149">
    <property type="term" value="F:SNARE binding"/>
    <property type="evidence" value="ECO:0007669"/>
    <property type="project" value="TreeGrafter"/>
</dbReference>
<feature type="domain" description="KNTC1 first ARM-repeats" evidence="2">
    <location>
        <begin position="86"/>
        <end position="270"/>
    </location>
</feature>
<accession>A0A1Y3AQF2</accession>
<keyword evidence="1" id="KW-0812">Transmembrane</keyword>
<dbReference type="AlphaFoldDB" id="A0A1Y3AQF2"/>
<gene>
    <name evidence="3" type="ORF">BLA29_003438</name>
</gene>
<dbReference type="GO" id="GO:0006890">
    <property type="term" value="P:retrograde vesicle-mediated transport, Golgi to endoplasmic reticulum"/>
    <property type="evidence" value="ECO:0007669"/>
    <property type="project" value="TreeGrafter"/>
</dbReference>
<keyword evidence="1" id="KW-1133">Transmembrane helix</keyword>
<dbReference type="OrthoDB" id="19988at2759"/>
<dbReference type="EMBL" id="MUJZ01064508">
    <property type="protein sequence ID" value="OTF70689.1"/>
    <property type="molecule type" value="Genomic_DNA"/>
</dbReference>
<dbReference type="PANTHER" id="PTHR15922">
    <property type="entry name" value="NEUROBLASTOMA-AMPLIFIED SEQUENCE"/>
    <property type="match status" value="1"/>
</dbReference>
<reference evidence="3 4" key="1">
    <citation type="submission" date="2017-03" db="EMBL/GenBank/DDBJ databases">
        <title>Genome Survey of Euroglyphus maynei.</title>
        <authorList>
            <person name="Arlian L.G."/>
            <person name="Morgan M.S."/>
            <person name="Rider S.D."/>
        </authorList>
    </citation>
    <scope>NUCLEOTIDE SEQUENCE [LARGE SCALE GENOMIC DNA]</scope>
    <source>
        <strain evidence="3">Arlian Lab</strain>
        <tissue evidence="3">Whole body</tissue>
    </source>
</reference>
<evidence type="ECO:0000256" key="1">
    <source>
        <dbReference type="SAM" id="Phobius"/>
    </source>
</evidence>
<keyword evidence="4" id="KW-1185">Reference proteome</keyword>
<evidence type="ECO:0000313" key="4">
    <source>
        <dbReference type="Proteomes" id="UP000194236"/>
    </source>
</evidence>
<comment type="caution">
    <text evidence="3">The sequence shown here is derived from an EMBL/GenBank/DDBJ whole genome shotgun (WGS) entry which is preliminary data.</text>
</comment>
<name>A0A1Y3AQF2_EURMA</name>
<dbReference type="PANTHER" id="PTHR15922:SF2">
    <property type="entry name" value="NBAS SUBUNIT OF NRZ TETHERING COMPLEX"/>
    <property type="match status" value="1"/>
</dbReference>